<reference evidence="4" key="1">
    <citation type="submission" date="2018-10" db="EMBL/GenBank/DDBJ databases">
        <authorList>
            <person name="Vincent A.T."/>
            <person name="Schiettekatte O."/>
            <person name="Bourhy P."/>
            <person name="Veyrier F.J."/>
            <person name="Picardeau M."/>
        </authorList>
    </citation>
    <scope>NUCLEOTIDE SEQUENCE</scope>
    <source>
        <strain evidence="4">201702690</strain>
    </source>
</reference>
<keyword evidence="1 3" id="KW-0808">Transferase</keyword>
<reference evidence="5 6" key="2">
    <citation type="journal article" date="2019" name="PLoS Negl. Trop. Dis.">
        <title>Revisiting the worldwide diversity of Leptospira species in the environment.</title>
        <authorList>
            <person name="Vincent A.T."/>
            <person name="Schiettekatte O."/>
            <person name="Bourhy P."/>
            <person name="Veyrier F.J."/>
            <person name="Picardeau M."/>
        </authorList>
    </citation>
    <scope>NUCLEOTIDE SEQUENCE [LARGE SCALE GENOMIC DNA]</scope>
    <source>
        <strain evidence="5">201702690</strain>
        <strain evidence="3 6">SSW18</strain>
    </source>
</reference>
<dbReference type="EMBL" id="RQER01000004">
    <property type="protein sequence ID" value="TGK02988.1"/>
    <property type="molecule type" value="Genomic_DNA"/>
</dbReference>
<sequence>MKAYLHISEFRDGDGIGNDMKGIWKVLNSSGIKTQIVCQKDFSQGSIPTIRSEELLKTEDLDPSSIHVLEYGGSGYSIRDFLSFPGRKFVRYQNITPPKFFKPFVSTELYRSFESDYKKSIIELHSLKRNAEAFLASSKYSASNLEDLNITNTKVLPIVKKYVWSGRKPRKNNYTIGYVGRLVPSKKIEDILILIYFLKQINSKYRTLLIGNVPSIFEGYFSNLKQMCRELGIGPNVQFRMGVSDVEISRFWEEMDAYVSMSEHEGFGIPLVEAISNDIPVFAYACTAVPETLKGAGYLFRRKDLESLRKLAEWMHFILEAENSNLDGSYASSRRKEVCMDYNSMPFDRFLKQIFTFRETAVI</sequence>
<gene>
    <name evidence="3" type="ORF">EHO57_06695</name>
    <name evidence="4" type="ORF">EHQ53_05860</name>
</gene>
<dbReference type="GO" id="GO:0009103">
    <property type="term" value="P:lipopolysaccharide biosynthetic process"/>
    <property type="evidence" value="ECO:0007669"/>
    <property type="project" value="TreeGrafter"/>
</dbReference>
<dbReference type="Pfam" id="PF00534">
    <property type="entry name" value="Glycos_transf_1"/>
    <property type="match status" value="1"/>
</dbReference>
<evidence type="ECO:0000313" key="5">
    <source>
        <dbReference type="Proteomes" id="UP000297273"/>
    </source>
</evidence>
<dbReference type="OrthoDB" id="9787617at2"/>
<dbReference type="Proteomes" id="UP000297946">
    <property type="component" value="Unassembled WGS sequence"/>
</dbReference>
<keyword evidence="5" id="KW-1185">Reference proteome</keyword>
<dbReference type="PANTHER" id="PTHR46401:SF2">
    <property type="entry name" value="GLYCOSYLTRANSFERASE WBBK-RELATED"/>
    <property type="match status" value="1"/>
</dbReference>
<dbReference type="SUPFAM" id="SSF53756">
    <property type="entry name" value="UDP-Glycosyltransferase/glycogen phosphorylase"/>
    <property type="match status" value="1"/>
</dbReference>
<proteinExistence type="predicted"/>
<dbReference type="GO" id="GO:0016757">
    <property type="term" value="F:glycosyltransferase activity"/>
    <property type="evidence" value="ECO:0007669"/>
    <property type="project" value="InterPro"/>
</dbReference>
<name>A0A5F1ZTG5_9LEPT</name>
<feature type="domain" description="Glycosyl transferase family 1" evidence="2">
    <location>
        <begin position="170"/>
        <end position="311"/>
    </location>
</feature>
<comment type="caution">
    <text evidence="3">The sequence shown here is derived from an EMBL/GenBank/DDBJ whole genome shotgun (WGS) entry which is preliminary data.</text>
</comment>
<dbReference type="PANTHER" id="PTHR46401">
    <property type="entry name" value="GLYCOSYLTRANSFERASE WBBK-RELATED"/>
    <property type="match status" value="1"/>
</dbReference>
<evidence type="ECO:0000313" key="4">
    <source>
        <dbReference type="EMBL" id="TGL41743.1"/>
    </source>
</evidence>
<evidence type="ECO:0000256" key="1">
    <source>
        <dbReference type="ARBA" id="ARBA00022679"/>
    </source>
</evidence>
<evidence type="ECO:0000313" key="3">
    <source>
        <dbReference type="EMBL" id="TGK02988.1"/>
    </source>
</evidence>
<dbReference type="EMBL" id="RQGC01000004">
    <property type="protein sequence ID" value="TGL41743.1"/>
    <property type="molecule type" value="Genomic_DNA"/>
</dbReference>
<dbReference type="AlphaFoldDB" id="A0A5F1ZTG5"/>
<dbReference type="Proteomes" id="UP000297273">
    <property type="component" value="Unassembled WGS sequence"/>
</dbReference>
<evidence type="ECO:0000313" key="6">
    <source>
        <dbReference type="Proteomes" id="UP000297946"/>
    </source>
</evidence>
<dbReference type="RefSeq" id="WP_135644076.1">
    <property type="nucleotide sequence ID" value="NZ_RQER01000004.1"/>
</dbReference>
<organism evidence="3 6">
    <name type="scientific">Leptospira langatensis</name>
    <dbReference type="NCBI Taxonomy" id="2484983"/>
    <lineage>
        <taxon>Bacteria</taxon>
        <taxon>Pseudomonadati</taxon>
        <taxon>Spirochaetota</taxon>
        <taxon>Spirochaetia</taxon>
        <taxon>Leptospirales</taxon>
        <taxon>Leptospiraceae</taxon>
        <taxon>Leptospira</taxon>
    </lineage>
</organism>
<dbReference type="Gene3D" id="3.40.50.2000">
    <property type="entry name" value="Glycogen Phosphorylase B"/>
    <property type="match status" value="1"/>
</dbReference>
<protein>
    <submittedName>
        <fullName evidence="3">Glycosyltransferase family 1 protein</fullName>
    </submittedName>
</protein>
<evidence type="ECO:0000259" key="2">
    <source>
        <dbReference type="Pfam" id="PF00534"/>
    </source>
</evidence>
<dbReference type="InterPro" id="IPR001296">
    <property type="entry name" value="Glyco_trans_1"/>
</dbReference>
<accession>A0A5F1ZTG5</accession>